<evidence type="ECO:0000256" key="5">
    <source>
        <dbReference type="SAM" id="MobiDB-lite"/>
    </source>
</evidence>
<dbReference type="InterPro" id="IPR008422">
    <property type="entry name" value="KN_HD"/>
</dbReference>
<keyword evidence="8" id="KW-1185">Reference proteome</keyword>
<keyword evidence="1 4" id="KW-0238">DNA-binding</keyword>
<dbReference type="EMBL" id="JANBOJ010000077">
    <property type="protein sequence ID" value="KAJ1723187.1"/>
    <property type="molecule type" value="Genomic_DNA"/>
</dbReference>
<proteinExistence type="predicted"/>
<evidence type="ECO:0000313" key="8">
    <source>
        <dbReference type="Proteomes" id="UP001149813"/>
    </source>
</evidence>
<dbReference type="GO" id="GO:0005634">
    <property type="term" value="C:nucleus"/>
    <property type="evidence" value="ECO:0007669"/>
    <property type="project" value="UniProtKB-SubCell"/>
</dbReference>
<dbReference type="SUPFAM" id="SSF46689">
    <property type="entry name" value="Homeodomain-like"/>
    <property type="match status" value="1"/>
</dbReference>
<dbReference type="PROSITE" id="PS50071">
    <property type="entry name" value="HOMEOBOX_2"/>
    <property type="match status" value="1"/>
</dbReference>
<dbReference type="SMART" id="SM00389">
    <property type="entry name" value="HOX"/>
    <property type="match status" value="1"/>
</dbReference>
<keyword evidence="2 4" id="KW-0371">Homeobox</keyword>
<evidence type="ECO:0000256" key="2">
    <source>
        <dbReference type="ARBA" id="ARBA00023155"/>
    </source>
</evidence>
<dbReference type="AlphaFoldDB" id="A0A9W7Y262"/>
<comment type="subcellular location">
    <subcellularLocation>
        <location evidence="4">Nucleus</location>
    </subcellularLocation>
</comment>
<accession>A0A9W7Y262</accession>
<feature type="region of interest" description="Disordered" evidence="5">
    <location>
        <begin position="468"/>
        <end position="513"/>
    </location>
</feature>
<reference evidence="7" key="1">
    <citation type="submission" date="2022-07" db="EMBL/GenBank/DDBJ databases">
        <title>Phylogenomic reconstructions and comparative analyses of Kickxellomycotina fungi.</title>
        <authorList>
            <person name="Reynolds N.K."/>
            <person name="Stajich J.E."/>
            <person name="Barry K."/>
            <person name="Grigoriev I.V."/>
            <person name="Crous P."/>
            <person name="Smith M.E."/>
        </authorList>
    </citation>
    <scope>NUCLEOTIDE SEQUENCE</scope>
    <source>
        <strain evidence="7">NBRC 32514</strain>
    </source>
</reference>
<dbReference type="InterPro" id="IPR001356">
    <property type="entry name" value="HD"/>
</dbReference>
<dbReference type="Gene3D" id="1.10.10.60">
    <property type="entry name" value="Homeodomain-like"/>
    <property type="match status" value="1"/>
</dbReference>
<dbReference type="InterPro" id="IPR009057">
    <property type="entry name" value="Homeodomain-like_sf"/>
</dbReference>
<keyword evidence="3 4" id="KW-0539">Nucleus</keyword>
<feature type="domain" description="Homeobox" evidence="6">
    <location>
        <begin position="608"/>
        <end position="671"/>
    </location>
</feature>
<sequence>MDFNSNKRSSNTTGLYLFNSFDYPVSYMSHISDADSQSDLALPSNHQGNYIQHEYPPGVSNTIHRSDAPCNYVSEPTLQHISSGVNPLFHSIDRDLGEMQALANLPKSTNAVTSASHASAGQNTYSHPSVVASNFVPPSSTPLLMPQPASAASAAAAAATANSVHPDVYATVRMMAAAVYTCPSAAIGAAPISAMSTPASMASEIPYQPVYRSSPYAANLASMPLVSNMCSGSALSNTSNSSSGISDSGAAMIQPIDGRPTHGQLPYQIYAPAPLMSLNGESMPTAAPAPAAGGAASHCTPIMQSVQQRSGEQLYAHLDYASLSSAAATTAAGGLLPDMAGTAGHGFNASTQIAFGSQGVQSLAHTPQLEQFGYQSPAATLLGGYTMGPATAAATIASAGSTAMSATSSPMITSGFDGISLSGGTNATMSHAPFSGPPAAWNPSQAAYPRIHRSLSSNAQLRARSSSPNHLMLGFSPRSAAPPHMVHAHTTNGAVGYGHGSGSHSRSGSEAFIGRNKRASVHLIESYMSRRKSSIASMVSTPLSRLAKSADRSRAGSAISQNSALSATDDAESAMDNDIESEADGNRDNGVTQSRTVGQGQQVRRIQGLQGGSRIPLTDEQREIFFRWLYENAHDPKPRGHERDRLRHIGNMSRERFKTWFANARRRYFVITQENGVLRYSINQRFLVACQRAKISLD</sequence>
<feature type="region of interest" description="Disordered" evidence="5">
    <location>
        <begin position="548"/>
        <end position="612"/>
    </location>
</feature>
<dbReference type="GO" id="GO:0006355">
    <property type="term" value="P:regulation of DNA-templated transcription"/>
    <property type="evidence" value="ECO:0007669"/>
    <property type="project" value="InterPro"/>
</dbReference>
<comment type="caution">
    <text evidence="7">The sequence shown here is derived from an EMBL/GenBank/DDBJ whole genome shotgun (WGS) entry which is preliminary data.</text>
</comment>
<dbReference type="Pfam" id="PF05920">
    <property type="entry name" value="Homeobox_KN"/>
    <property type="match status" value="1"/>
</dbReference>
<evidence type="ECO:0000256" key="4">
    <source>
        <dbReference type="PROSITE-ProRule" id="PRU00108"/>
    </source>
</evidence>
<gene>
    <name evidence="7" type="ORF">LPJ53_002449</name>
</gene>
<evidence type="ECO:0000256" key="1">
    <source>
        <dbReference type="ARBA" id="ARBA00023125"/>
    </source>
</evidence>
<dbReference type="CDD" id="cd00086">
    <property type="entry name" value="homeodomain"/>
    <property type="match status" value="1"/>
</dbReference>
<evidence type="ECO:0000256" key="3">
    <source>
        <dbReference type="ARBA" id="ARBA00023242"/>
    </source>
</evidence>
<evidence type="ECO:0000259" key="6">
    <source>
        <dbReference type="PROSITE" id="PS50071"/>
    </source>
</evidence>
<dbReference type="Proteomes" id="UP001149813">
    <property type="component" value="Unassembled WGS sequence"/>
</dbReference>
<organism evidence="7 8">
    <name type="scientific">Coemansia erecta</name>
    <dbReference type="NCBI Taxonomy" id="147472"/>
    <lineage>
        <taxon>Eukaryota</taxon>
        <taxon>Fungi</taxon>
        <taxon>Fungi incertae sedis</taxon>
        <taxon>Zoopagomycota</taxon>
        <taxon>Kickxellomycotina</taxon>
        <taxon>Kickxellomycetes</taxon>
        <taxon>Kickxellales</taxon>
        <taxon>Kickxellaceae</taxon>
        <taxon>Coemansia</taxon>
    </lineage>
</organism>
<dbReference type="OrthoDB" id="5555798at2759"/>
<name>A0A9W7Y262_9FUNG</name>
<protein>
    <recommendedName>
        <fullName evidence="6">Homeobox domain-containing protein</fullName>
    </recommendedName>
</protein>
<evidence type="ECO:0000313" key="7">
    <source>
        <dbReference type="EMBL" id="KAJ1723187.1"/>
    </source>
</evidence>
<dbReference type="GO" id="GO:0003677">
    <property type="term" value="F:DNA binding"/>
    <property type="evidence" value="ECO:0007669"/>
    <property type="project" value="UniProtKB-UniRule"/>
</dbReference>
<feature type="DNA-binding region" description="Homeobox" evidence="4">
    <location>
        <begin position="610"/>
        <end position="672"/>
    </location>
</feature>
<feature type="compositionally biased region" description="Low complexity" evidence="5">
    <location>
        <begin position="590"/>
        <end position="608"/>
    </location>
</feature>
<feature type="compositionally biased region" description="Acidic residues" evidence="5">
    <location>
        <begin position="569"/>
        <end position="583"/>
    </location>
</feature>